<dbReference type="EMBL" id="UOEK01000212">
    <property type="protein sequence ID" value="VAW01411.1"/>
    <property type="molecule type" value="Genomic_DNA"/>
</dbReference>
<name>A0A3B0S5R5_9ZZZZ</name>
<gene>
    <name evidence="1" type="ORF">MNBD_ACTINO02-252</name>
</gene>
<evidence type="ECO:0000313" key="1">
    <source>
        <dbReference type="EMBL" id="VAW01411.1"/>
    </source>
</evidence>
<proteinExistence type="predicted"/>
<protein>
    <submittedName>
        <fullName evidence="1">Uncharacterized protein</fullName>
    </submittedName>
</protein>
<sequence length="295" mass="32047">MSTKRTLVVTAVLGLVFGSVAAVSAQRTELVSLPMAQYVGFGHNIQAENDIYMAEEEAREAIVEECMQDAGFVYWPEAGAGVINVPGNTSARGIGLAESLRDDPAPVARKDLSPTDAYVEQLAAGERDVYLTALHGEDWDSVSQSPEAFSGSCKAKAFDEVTTLAQAMRSLRDVYATQVEDQVVRQPGVVAATKEWSGCMSDAGYDYGQPSDMFGSLDDKAADLIAAWGSAIPSDKIDALEEIEVATIDTFESCNIGLARALFEARTELEQRFVEAYRDDLEVLRRDRWVGVKQP</sequence>
<dbReference type="AlphaFoldDB" id="A0A3B0S5R5"/>
<accession>A0A3B0S5R5</accession>
<organism evidence="1">
    <name type="scientific">hydrothermal vent metagenome</name>
    <dbReference type="NCBI Taxonomy" id="652676"/>
    <lineage>
        <taxon>unclassified sequences</taxon>
        <taxon>metagenomes</taxon>
        <taxon>ecological metagenomes</taxon>
    </lineage>
</organism>
<reference evidence="1" key="1">
    <citation type="submission" date="2018-06" db="EMBL/GenBank/DDBJ databases">
        <authorList>
            <person name="Zhirakovskaya E."/>
        </authorList>
    </citation>
    <scope>NUCLEOTIDE SEQUENCE</scope>
</reference>